<dbReference type="VEuPathDB" id="FungiDB:PYU1_G013024"/>
<evidence type="ECO:0000259" key="2">
    <source>
        <dbReference type="Pfam" id="PF12697"/>
    </source>
</evidence>
<dbReference type="eggNOG" id="ENOG502SFNA">
    <property type="taxonomic scope" value="Eukaryota"/>
</dbReference>
<reference evidence="4" key="2">
    <citation type="submission" date="2010-04" db="EMBL/GenBank/DDBJ databases">
        <authorList>
            <person name="Buell R."/>
            <person name="Hamilton J."/>
            <person name="Hostetler J."/>
        </authorList>
    </citation>
    <scope>NUCLEOTIDE SEQUENCE [LARGE SCALE GENOMIC DNA]</scope>
    <source>
        <strain evidence="4">DAOM:BR144</strain>
    </source>
</reference>
<dbReference type="InParanoid" id="K3X752"/>
<dbReference type="InterPro" id="IPR000073">
    <property type="entry name" value="AB_hydrolase_1"/>
</dbReference>
<dbReference type="EMBL" id="GL376570">
    <property type="status" value="NOT_ANNOTATED_CDS"/>
    <property type="molecule type" value="Genomic_DNA"/>
</dbReference>
<dbReference type="AlphaFoldDB" id="K3X752"/>
<keyword evidence="4" id="KW-1185">Reference proteome</keyword>
<organism evidence="3 4">
    <name type="scientific">Globisporangium ultimum (strain ATCC 200006 / CBS 805.95 / DAOM BR144)</name>
    <name type="common">Pythium ultimum</name>
    <dbReference type="NCBI Taxonomy" id="431595"/>
    <lineage>
        <taxon>Eukaryota</taxon>
        <taxon>Sar</taxon>
        <taxon>Stramenopiles</taxon>
        <taxon>Oomycota</taxon>
        <taxon>Peronosporomycetes</taxon>
        <taxon>Pythiales</taxon>
        <taxon>Pythiaceae</taxon>
        <taxon>Globisporangium</taxon>
    </lineage>
</organism>
<feature type="domain" description="AB hydrolase-1" evidence="2">
    <location>
        <begin position="49"/>
        <end position="197"/>
    </location>
</feature>
<name>K3X752_GLOUD</name>
<protein>
    <recommendedName>
        <fullName evidence="2">AB hydrolase-1 domain-containing protein</fullName>
    </recommendedName>
</protein>
<dbReference type="PANTHER" id="PTHR47533">
    <property type="entry name" value="PROTEIN CBG21859"/>
    <property type="match status" value="1"/>
</dbReference>
<feature type="region of interest" description="Disordered" evidence="1">
    <location>
        <begin position="1"/>
        <end position="21"/>
    </location>
</feature>
<accession>K3X752</accession>
<evidence type="ECO:0000313" key="3">
    <source>
        <dbReference type="EnsemblProtists" id="PYU1_T013051"/>
    </source>
</evidence>
<evidence type="ECO:0000256" key="1">
    <source>
        <dbReference type="SAM" id="MobiDB-lite"/>
    </source>
</evidence>
<dbReference type="SUPFAM" id="SSF53474">
    <property type="entry name" value="alpha/beta-Hydrolases"/>
    <property type="match status" value="1"/>
</dbReference>
<dbReference type="Gene3D" id="3.40.50.1820">
    <property type="entry name" value="alpha/beta hydrolase"/>
    <property type="match status" value="1"/>
</dbReference>
<dbReference type="STRING" id="431595.K3X752"/>
<dbReference type="Proteomes" id="UP000019132">
    <property type="component" value="Unassembled WGS sequence"/>
</dbReference>
<dbReference type="PANTHER" id="PTHR47533:SF4">
    <property type="entry name" value="AB HYDROLASE-1 DOMAIN-CONTAINING PROTEIN"/>
    <property type="match status" value="1"/>
</dbReference>
<dbReference type="InterPro" id="IPR029058">
    <property type="entry name" value="AB_hydrolase_fold"/>
</dbReference>
<sequence length="298" mass="32904">MSSSTEQPPAQRPPPPELPEPISFDVGGKCILKYIDIRPASHTPQTPTIVLIHGAPGSYHDFKYLVPLLQDDARVIGVTLPGFGEAEVLDNDNYYDYVVPLGGAKVLFDALAQICSGEENVFLLGHSFGGHTTIHVAAFNTEDTKLNVRGMVLLAAVGHRMPDSVWPISSSVLGMMIRSNLPVVSPMGKYMTRLVYTNLLRFPNNAPTNHYASGMARSTATDFELVDMHLKQIKHIPAFMAWTKNDIHISEEMSLKLSEKCHPGPRFAFDRGGHNIQKNKADVLAVEILRWVHEIIAT</sequence>
<reference evidence="3" key="3">
    <citation type="submission" date="2015-02" db="UniProtKB">
        <authorList>
            <consortium name="EnsemblProtists"/>
        </authorList>
    </citation>
    <scope>IDENTIFICATION</scope>
    <source>
        <strain evidence="3">DAOM BR144</strain>
    </source>
</reference>
<reference evidence="4" key="1">
    <citation type="journal article" date="2010" name="Genome Biol.">
        <title>Genome sequence of the necrotrophic plant pathogen Pythium ultimum reveals original pathogenicity mechanisms and effector repertoire.</title>
        <authorList>
            <person name="Levesque C.A."/>
            <person name="Brouwer H."/>
            <person name="Cano L."/>
            <person name="Hamilton J.P."/>
            <person name="Holt C."/>
            <person name="Huitema E."/>
            <person name="Raffaele S."/>
            <person name="Robideau G.P."/>
            <person name="Thines M."/>
            <person name="Win J."/>
            <person name="Zerillo M.M."/>
            <person name="Beakes G.W."/>
            <person name="Boore J.L."/>
            <person name="Busam D."/>
            <person name="Dumas B."/>
            <person name="Ferriera S."/>
            <person name="Fuerstenberg S.I."/>
            <person name="Gachon C.M."/>
            <person name="Gaulin E."/>
            <person name="Govers F."/>
            <person name="Grenville-Briggs L."/>
            <person name="Horner N."/>
            <person name="Hostetler J."/>
            <person name="Jiang R.H."/>
            <person name="Johnson J."/>
            <person name="Krajaejun T."/>
            <person name="Lin H."/>
            <person name="Meijer H.J."/>
            <person name="Moore B."/>
            <person name="Morris P."/>
            <person name="Phuntmart V."/>
            <person name="Puiu D."/>
            <person name="Shetty J."/>
            <person name="Stajich J.E."/>
            <person name="Tripathy S."/>
            <person name="Wawra S."/>
            <person name="van West P."/>
            <person name="Whitty B.R."/>
            <person name="Coutinho P.M."/>
            <person name="Henrissat B."/>
            <person name="Martin F."/>
            <person name="Thomas P.D."/>
            <person name="Tyler B.M."/>
            <person name="De Vries R.P."/>
            <person name="Kamoun S."/>
            <person name="Yandell M."/>
            <person name="Tisserat N."/>
            <person name="Buell C.R."/>
        </authorList>
    </citation>
    <scope>NUCLEOTIDE SEQUENCE</scope>
    <source>
        <strain evidence="4">DAOM:BR144</strain>
    </source>
</reference>
<evidence type="ECO:0000313" key="4">
    <source>
        <dbReference type="Proteomes" id="UP000019132"/>
    </source>
</evidence>
<proteinExistence type="predicted"/>
<dbReference type="Pfam" id="PF12697">
    <property type="entry name" value="Abhydrolase_6"/>
    <property type="match status" value="1"/>
</dbReference>
<dbReference type="ESTHER" id="pytul-k3x752">
    <property type="family name" value="Duf_1057"/>
</dbReference>
<dbReference type="HOGENOM" id="CLU_065277_0_0_1"/>
<dbReference type="EnsemblProtists" id="PYU1_T013051">
    <property type="protein sequence ID" value="PYU1_T013051"/>
    <property type="gene ID" value="PYU1_G013024"/>
</dbReference>
<feature type="compositionally biased region" description="Pro residues" evidence="1">
    <location>
        <begin position="10"/>
        <end position="19"/>
    </location>
</feature>